<dbReference type="EMBL" id="CARXXK010000005">
    <property type="protein sequence ID" value="CAI6368453.1"/>
    <property type="molecule type" value="Genomic_DNA"/>
</dbReference>
<dbReference type="InterPro" id="IPR006047">
    <property type="entry name" value="GH13_cat_dom"/>
</dbReference>
<dbReference type="SUPFAM" id="SSF51445">
    <property type="entry name" value="(Trans)glycosidases"/>
    <property type="match status" value="1"/>
</dbReference>
<protein>
    <recommendedName>
        <fullName evidence="1">Glycosyl hydrolase family 13 catalytic domain-containing protein</fullName>
    </recommendedName>
</protein>
<sequence length="238" mass="27319">MPKGKSPNWVYNNHDRSRVVSKFGKNRADQMIMLTTVLPGIVIVYQGEEISIENRPMTWDETVDPAGCNLGPNRYYLGSRDPYRSPFQWDNTTSAGFSTNNKTWLPVHNNYKTLNLETQKIAKNSHYKIFKKVVALKQKRVVREGKIQFINIDEKVLIVIRHLDEDFEKVKGPDQQDLAVLLINFTNDMVRVNLSNYLNVKNLTVYVASLESHIEVGSKIEEDHIDLPQAASVIFVNN</sequence>
<dbReference type="InterPro" id="IPR017853">
    <property type="entry name" value="GH"/>
</dbReference>
<dbReference type="GO" id="GO:0005975">
    <property type="term" value="P:carbohydrate metabolic process"/>
    <property type="evidence" value="ECO:0007669"/>
    <property type="project" value="InterPro"/>
</dbReference>
<dbReference type="PANTHER" id="PTHR10357">
    <property type="entry name" value="ALPHA-AMYLASE FAMILY MEMBER"/>
    <property type="match status" value="1"/>
</dbReference>
<keyword evidence="3" id="KW-1185">Reference proteome</keyword>
<dbReference type="PANTHER" id="PTHR10357:SF179">
    <property type="entry name" value="NEUTRAL AND BASIC AMINO ACID TRANSPORT PROTEIN RBAT"/>
    <property type="match status" value="1"/>
</dbReference>
<dbReference type="Proteomes" id="UP001160148">
    <property type="component" value="Unassembled WGS sequence"/>
</dbReference>
<reference evidence="2 3" key="1">
    <citation type="submission" date="2023-01" db="EMBL/GenBank/DDBJ databases">
        <authorList>
            <person name="Whitehead M."/>
        </authorList>
    </citation>
    <scope>NUCLEOTIDE SEQUENCE [LARGE SCALE GENOMIC DNA]</scope>
</reference>
<accession>A0AAV0XJK2</accession>
<proteinExistence type="predicted"/>
<dbReference type="Gene3D" id="3.20.20.80">
    <property type="entry name" value="Glycosidases"/>
    <property type="match status" value="1"/>
</dbReference>
<feature type="domain" description="Glycosyl hydrolase family 13 catalytic" evidence="1">
    <location>
        <begin position="5"/>
        <end position="144"/>
    </location>
</feature>
<dbReference type="AlphaFoldDB" id="A0AAV0XJK2"/>
<organism evidence="2 3">
    <name type="scientific">Macrosiphum euphorbiae</name>
    <name type="common">potato aphid</name>
    <dbReference type="NCBI Taxonomy" id="13131"/>
    <lineage>
        <taxon>Eukaryota</taxon>
        <taxon>Metazoa</taxon>
        <taxon>Ecdysozoa</taxon>
        <taxon>Arthropoda</taxon>
        <taxon>Hexapoda</taxon>
        <taxon>Insecta</taxon>
        <taxon>Pterygota</taxon>
        <taxon>Neoptera</taxon>
        <taxon>Paraneoptera</taxon>
        <taxon>Hemiptera</taxon>
        <taxon>Sternorrhyncha</taxon>
        <taxon>Aphidomorpha</taxon>
        <taxon>Aphidoidea</taxon>
        <taxon>Aphididae</taxon>
        <taxon>Macrosiphini</taxon>
        <taxon>Macrosiphum</taxon>
    </lineage>
</organism>
<dbReference type="Pfam" id="PF00128">
    <property type="entry name" value="Alpha-amylase"/>
    <property type="match status" value="1"/>
</dbReference>
<evidence type="ECO:0000259" key="1">
    <source>
        <dbReference type="Pfam" id="PF00128"/>
    </source>
</evidence>
<gene>
    <name evidence="2" type="ORF">MEUPH1_LOCUS22808</name>
</gene>
<evidence type="ECO:0000313" key="2">
    <source>
        <dbReference type="EMBL" id="CAI6368453.1"/>
    </source>
</evidence>
<evidence type="ECO:0000313" key="3">
    <source>
        <dbReference type="Proteomes" id="UP001160148"/>
    </source>
</evidence>
<name>A0AAV0XJK2_9HEMI</name>
<comment type="caution">
    <text evidence="2">The sequence shown here is derived from an EMBL/GenBank/DDBJ whole genome shotgun (WGS) entry which is preliminary data.</text>
</comment>